<protein>
    <submittedName>
        <fullName evidence="4">Anti-sigma regulatory factor (Ser/Thr protein kinase)</fullName>
    </submittedName>
</protein>
<dbReference type="Pfam" id="PF13581">
    <property type="entry name" value="HATPase_c_2"/>
    <property type="match status" value="1"/>
</dbReference>
<reference evidence="4 5" key="1">
    <citation type="submission" date="2016-10" db="EMBL/GenBank/DDBJ databases">
        <authorList>
            <person name="de Groot N.N."/>
        </authorList>
    </citation>
    <scope>NUCLEOTIDE SEQUENCE [LARGE SCALE GENOMIC DNA]</scope>
    <source>
        <strain evidence="4 5">DSM 43357</strain>
    </source>
</reference>
<evidence type="ECO:0000256" key="1">
    <source>
        <dbReference type="ARBA" id="ARBA00022527"/>
    </source>
</evidence>
<evidence type="ECO:0000259" key="3">
    <source>
        <dbReference type="Pfam" id="PF13581"/>
    </source>
</evidence>
<dbReference type="OrthoDB" id="3529510at2"/>
<organism evidence="4 5">
    <name type="scientific">Nonomuraea pusilla</name>
    <dbReference type="NCBI Taxonomy" id="46177"/>
    <lineage>
        <taxon>Bacteria</taxon>
        <taxon>Bacillati</taxon>
        <taxon>Actinomycetota</taxon>
        <taxon>Actinomycetes</taxon>
        <taxon>Streptosporangiales</taxon>
        <taxon>Streptosporangiaceae</taxon>
        <taxon>Nonomuraea</taxon>
    </lineage>
</organism>
<dbReference type="EMBL" id="FOBF01000021">
    <property type="protein sequence ID" value="SEN04079.1"/>
    <property type="molecule type" value="Genomic_DNA"/>
</dbReference>
<dbReference type="InterPro" id="IPR050267">
    <property type="entry name" value="Anti-sigma-factor_SerPK"/>
</dbReference>
<dbReference type="GO" id="GO:0004674">
    <property type="term" value="F:protein serine/threonine kinase activity"/>
    <property type="evidence" value="ECO:0007669"/>
    <property type="project" value="UniProtKB-KW"/>
</dbReference>
<dbReference type="PANTHER" id="PTHR35526">
    <property type="entry name" value="ANTI-SIGMA-F FACTOR RSBW-RELATED"/>
    <property type="match status" value="1"/>
</dbReference>
<dbReference type="RefSeq" id="WP_091104516.1">
    <property type="nucleotide sequence ID" value="NZ_FOBF01000021.1"/>
</dbReference>
<dbReference type="Proteomes" id="UP000198953">
    <property type="component" value="Unassembled WGS sequence"/>
</dbReference>
<keyword evidence="1" id="KW-0723">Serine/threonine-protein kinase</keyword>
<proteinExistence type="predicted"/>
<evidence type="ECO:0000256" key="2">
    <source>
        <dbReference type="SAM" id="MobiDB-lite"/>
    </source>
</evidence>
<gene>
    <name evidence="4" type="ORF">SAMN05660976_06663</name>
</gene>
<feature type="domain" description="Histidine kinase/HSP90-like ATPase" evidence="3">
    <location>
        <begin position="32"/>
        <end position="136"/>
    </location>
</feature>
<dbReference type="PANTHER" id="PTHR35526:SF3">
    <property type="entry name" value="ANTI-SIGMA-F FACTOR RSBW"/>
    <property type="match status" value="1"/>
</dbReference>
<dbReference type="Gene3D" id="3.30.565.10">
    <property type="entry name" value="Histidine kinase-like ATPase, C-terminal domain"/>
    <property type="match status" value="1"/>
</dbReference>
<keyword evidence="5" id="KW-1185">Reference proteome</keyword>
<dbReference type="STRING" id="46177.SAMN05660976_06663"/>
<name>A0A1H8DA08_9ACTN</name>
<evidence type="ECO:0000313" key="5">
    <source>
        <dbReference type="Proteomes" id="UP000198953"/>
    </source>
</evidence>
<dbReference type="CDD" id="cd16936">
    <property type="entry name" value="HATPase_RsbW-like"/>
    <property type="match status" value="1"/>
</dbReference>
<keyword evidence="4" id="KW-0418">Kinase</keyword>
<sequence length="176" mass="19275">MLNESRIRATTTRPDRVRGQARQGGTRHAWPLPADARSVREARAVVRHELSGLGLAPDVVDDAVLMASELVTNALLYGEPPYELALHLGAEEIMCVVVDASPLPPSPLTHGPAHGPAEHAAEHGRGLRIVAALSDGFHGFHPQRYVTRPDLVGKATWFALPREERRAEVVPFRRRS</sequence>
<dbReference type="InterPro" id="IPR036890">
    <property type="entry name" value="HATPase_C_sf"/>
</dbReference>
<feature type="region of interest" description="Disordered" evidence="2">
    <location>
        <begin position="1"/>
        <end position="30"/>
    </location>
</feature>
<dbReference type="AlphaFoldDB" id="A0A1H8DA08"/>
<accession>A0A1H8DA08</accession>
<evidence type="ECO:0000313" key="4">
    <source>
        <dbReference type="EMBL" id="SEN04079.1"/>
    </source>
</evidence>
<dbReference type="InterPro" id="IPR003594">
    <property type="entry name" value="HATPase_dom"/>
</dbReference>
<keyword evidence="4" id="KW-0808">Transferase</keyword>